<accession>F9G4M5</accession>
<evidence type="ECO:0000256" key="3">
    <source>
        <dbReference type="ARBA" id="ARBA00022670"/>
    </source>
</evidence>
<keyword evidence="6" id="KW-0788">Thiol protease</keyword>
<dbReference type="GO" id="GO:0006508">
    <property type="term" value="P:proteolysis"/>
    <property type="evidence" value="ECO:0007669"/>
    <property type="project" value="UniProtKB-KW"/>
</dbReference>
<organism evidence="9">
    <name type="scientific">Fusarium oxysporum (strain Fo5176)</name>
    <name type="common">Fusarium vascular wilt</name>
    <dbReference type="NCBI Taxonomy" id="660025"/>
    <lineage>
        <taxon>Eukaryota</taxon>
        <taxon>Fungi</taxon>
        <taxon>Dikarya</taxon>
        <taxon>Ascomycota</taxon>
        <taxon>Pezizomycotina</taxon>
        <taxon>Sordariomycetes</taxon>
        <taxon>Hypocreomycetidae</taxon>
        <taxon>Hypocreales</taxon>
        <taxon>Nectriaceae</taxon>
        <taxon>Fusarium</taxon>
        <taxon>Fusarium oxysporum species complex</taxon>
    </lineage>
</organism>
<feature type="region of interest" description="Disordered" evidence="7">
    <location>
        <begin position="358"/>
        <end position="393"/>
    </location>
</feature>
<evidence type="ECO:0000256" key="5">
    <source>
        <dbReference type="ARBA" id="ARBA00022801"/>
    </source>
</evidence>
<sequence>MAWRCGDVRSISYRWLTTLIRKIQDTVDDMQRRELLESALNVAMICVQTFHVDDNQLEKILGDSQQASLPVGSSIIIHNTTLANNETQSPCHSIMEDITKYALHRTQRLLVNEVNVGSDSVEIAESGILAFALGQKGWRVSYGIAPHRETGTKLAVPFRVKDSPTPRSEFSHPDVVMTLTCLSYYYGGLDEEALFSAFSILTKSDNARVEYHEWTGTAPNLPLSFRALRGVNLRDRVQFKEEIYPHLCFPKSAIDYYLSHLVSSKEAKKFPHKLSVSGGDLAKTTGNPTTGFSGTNDSRYVLPMDIKQLDFPEFAKPWLARYQDDDKTQAVVCFNEDDEAILLDRSGKDFQTVILNPEGKGDPGFSNIQEMNGGSKHFSPLDFSPDVDDSDSAVDTDLAQQQEYSIPIPPPPTNLSMSFTAKVSASRPSLASRSRTGGTRTEDMNVVSGLRYIPRELKDLLQEELQAFDTKWNSSETAWNDHIQGPTLRLALSTIADLCAENITTDSIDKDFLAA</sequence>
<dbReference type="STRING" id="660025.F9G4M5"/>
<dbReference type="EMBL" id="AFQF01003391">
    <property type="protein sequence ID" value="EGU75881.1"/>
    <property type="molecule type" value="Genomic_DNA"/>
</dbReference>
<evidence type="ECO:0000259" key="8">
    <source>
        <dbReference type="Pfam" id="PF12359"/>
    </source>
</evidence>
<dbReference type="AlphaFoldDB" id="F9G4M5"/>
<proteinExistence type="predicted"/>
<protein>
    <recommendedName>
        <fullName evidence="2">ubiquitinyl hydrolase 1</fullName>
        <ecNumber evidence="2">3.4.19.12</ecNumber>
    </recommendedName>
</protein>
<evidence type="ECO:0000256" key="7">
    <source>
        <dbReference type="SAM" id="MobiDB-lite"/>
    </source>
</evidence>
<comment type="catalytic activity">
    <reaction evidence="1">
        <text>Thiol-dependent hydrolysis of ester, thioester, amide, peptide and isopeptide bonds formed by the C-terminal Gly of ubiquitin (a 76-residue protein attached to proteins as an intracellular targeting signal).</text>
        <dbReference type="EC" id="3.4.19.12"/>
    </reaction>
</comment>
<dbReference type="GO" id="GO:0004843">
    <property type="term" value="F:cysteine-type deubiquitinase activity"/>
    <property type="evidence" value="ECO:0007669"/>
    <property type="project" value="UniProtKB-EC"/>
</dbReference>
<name>F9G4M5_FUSOF</name>
<comment type="caution">
    <text evidence="9">The sequence shown here is derived from an EMBL/GenBank/DDBJ whole genome shotgun (WGS) entry which is preliminary data.</text>
</comment>
<keyword evidence="4" id="KW-0833">Ubl conjugation pathway</keyword>
<evidence type="ECO:0000256" key="6">
    <source>
        <dbReference type="ARBA" id="ARBA00022807"/>
    </source>
</evidence>
<evidence type="ECO:0000256" key="1">
    <source>
        <dbReference type="ARBA" id="ARBA00000707"/>
    </source>
</evidence>
<dbReference type="InterPro" id="IPR051346">
    <property type="entry name" value="OTU_Deubiquitinase"/>
</dbReference>
<dbReference type="InterPro" id="IPR022105">
    <property type="entry name" value="DUF3645"/>
</dbReference>
<evidence type="ECO:0000256" key="4">
    <source>
        <dbReference type="ARBA" id="ARBA00022786"/>
    </source>
</evidence>
<dbReference type="PANTHER" id="PTHR13367:SF34">
    <property type="match status" value="1"/>
</dbReference>
<feature type="domain" description="DUF3645" evidence="8">
    <location>
        <begin position="147"/>
        <end position="180"/>
    </location>
</feature>
<reference evidence="9" key="1">
    <citation type="journal article" date="2012" name="Mol. Plant Microbe Interact.">
        <title>A highly conserved effector in Fusarium oxysporum is required for full virulence on Arabidopsis.</title>
        <authorList>
            <person name="Thatcher L.F."/>
            <person name="Gardiner D.M."/>
            <person name="Kazan K."/>
            <person name="Manners J."/>
        </authorList>
    </citation>
    <scope>NUCLEOTIDE SEQUENCE [LARGE SCALE GENOMIC DNA]</scope>
    <source>
        <strain evidence="9">Fo5176</strain>
    </source>
</reference>
<dbReference type="EC" id="3.4.19.12" evidence="2"/>
<keyword evidence="5" id="KW-0378">Hydrolase</keyword>
<evidence type="ECO:0000313" key="9">
    <source>
        <dbReference type="EMBL" id="EGU75881.1"/>
    </source>
</evidence>
<dbReference type="PANTHER" id="PTHR13367">
    <property type="entry name" value="UBIQUITIN THIOESTERASE"/>
    <property type="match status" value="1"/>
</dbReference>
<keyword evidence="3" id="KW-0645">Protease</keyword>
<dbReference type="Pfam" id="PF12359">
    <property type="entry name" value="DUF3645"/>
    <property type="match status" value="1"/>
</dbReference>
<evidence type="ECO:0000256" key="2">
    <source>
        <dbReference type="ARBA" id="ARBA00012759"/>
    </source>
</evidence>
<gene>
    <name evidence="9" type="ORF">FOXB_13607</name>
</gene>
<dbReference type="OrthoDB" id="3182339at2759"/>